<dbReference type="AlphaFoldDB" id="A0A6C0HB95"/>
<dbReference type="EMBL" id="MN739921">
    <property type="protein sequence ID" value="QHT77779.1"/>
    <property type="molecule type" value="Genomic_DNA"/>
</dbReference>
<protein>
    <submittedName>
        <fullName evidence="1">Uncharacterized protein</fullName>
    </submittedName>
</protein>
<proteinExistence type="predicted"/>
<name>A0A6C0HB95_9ZZZZ</name>
<reference evidence="1" key="1">
    <citation type="journal article" date="2020" name="Nature">
        <title>Giant virus diversity and host interactions through global metagenomics.</title>
        <authorList>
            <person name="Schulz F."/>
            <person name="Roux S."/>
            <person name="Paez-Espino D."/>
            <person name="Jungbluth S."/>
            <person name="Walsh D.A."/>
            <person name="Denef V.J."/>
            <person name="McMahon K.D."/>
            <person name="Konstantinidis K.T."/>
            <person name="Eloe-Fadrosh E.A."/>
            <person name="Kyrpides N.C."/>
            <person name="Woyke T."/>
        </authorList>
    </citation>
    <scope>NUCLEOTIDE SEQUENCE</scope>
    <source>
        <strain evidence="1">GVMAG-M-3300023179-90</strain>
    </source>
</reference>
<organism evidence="1">
    <name type="scientific">viral metagenome</name>
    <dbReference type="NCBI Taxonomy" id="1070528"/>
    <lineage>
        <taxon>unclassified sequences</taxon>
        <taxon>metagenomes</taxon>
        <taxon>organismal metagenomes</taxon>
    </lineage>
</organism>
<sequence>MTSQLKTSNYEIITAAVHEILSSGKYSHAIIDVFTNSSKTIFAVDSNGVTVDDRRVQSISQTLAHVNENGDSINPTVTIEFTDGTNFTSDDVLDKFWYTVSGVPVVLKKF</sequence>
<accession>A0A6C0HB95</accession>
<evidence type="ECO:0000313" key="1">
    <source>
        <dbReference type="EMBL" id="QHT77779.1"/>
    </source>
</evidence>